<evidence type="ECO:0000313" key="2">
    <source>
        <dbReference type="WBParaSite" id="PS1159_v2.g9288.t1"/>
    </source>
</evidence>
<evidence type="ECO:0000313" key="1">
    <source>
        <dbReference type="Proteomes" id="UP000887580"/>
    </source>
</evidence>
<dbReference type="WBParaSite" id="PS1159_v2.g9288.t1">
    <property type="protein sequence ID" value="PS1159_v2.g9288.t1"/>
    <property type="gene ID" value="PS1159_v2.g9288"/>
</dbReference>
<reference evidence="2" key="1">
    <citation type="submission" date="2022-11" db="UniProtKB">
        <authorList>
            <consortium name="WormBaseParasite"/>
        </authorList>
    </citation>
    <scope>IDENTIFICATION</scope>
</reference>
<sequence length="580" mass="69294">MEAFLPQEYKDKLCPSYRQRLQKLEEEFSATEDLKERQQLLESFSEEFIMPRQLWDELIRLYLSNTQHDFDSTENTEKLRQCALYQFYYKKEGKFRDRTRLYLFFDAEHRKLLKREANFKEYSSLGLSYLKIKLSYPHQALDDAFHFYERCSMRAPSTEFMKKYKGLKKAYAEIFAVENEVEKWVESLKEVGDEQFVIHNNEYRLGGNLLEKKLWKLYIEYLRVTDTKEMLHVYSKYCHFFIDDQEMSEKYKHEVAQYGTIKVSWKNPFNFEIFERPITALTNDKDGFVPLGRNPQIPCQLFFNSKNYIRQVFSLSDTVIHYICQSANHFILQKLYQSCKYFFIKESMPICYNFDYTYSPGTQKITYREQSVYIRKDQNGILEFRNLFIANSLAFDYSLEMKYQTFPTIIQSLARCELKHLKIQNQNLTFKEFYFLTGHGNIETLHFKNVKIVDENGDPMPLEDVMAKVPKVYEFCLDNVYCSPETSKSLLQIPFNTKLREFKLLNLNDKLKLRDFFKFLSKTIHPKSTCTFSCDEKAKQYFIVEFQKQHSLLMESFNAKNGKPDISIFSAAEYAAFFGN</sequence>
<organism evidence="1 2">
    <name type="scientific">Panagrolaimus sp. PS1159</name>
    <dbReference type="NCBI Taxonomy" id="55785"/>
    <lineage>
        <taxon>Eukaryota</taxon>
        <taxon>Metazoa</taxon>
        <taxon>Ecdysozoa</taxon>
        <taxon>Nematoda</taxon>
        <taxon>Chromadorea</taxon>
        <taxon>Rhabditida</taxon>
        <taxon>Tylenchina</taxon>
        <taxon>Panagrolaimomorpha</taxon>
        <taxon>Panagrolaimoidea</taxon>
        <taxon>Panagrolaimidae</taxon>
        <taxon>Panagrolaimus</taxon>
    </lineage>
</organism>
<proteinExistence type="predicted"/>
<dbReference type="Proteomes" id="UP000887580">
    <property type="component" value="Unplaced"/>
</dbReference>
<protein>
    <submittedName>
        <fullName evidence="2">Uncharacterized protein</fullName>
    </submittedName>
</protein>
<name>A0AC35GXM1_9BILA</name>
<accession>A0AC35GXM1</accession>